<dbReference type="AlphaFoldDB" id="A0A1V3NUH7"/>
<evidence type="ECO:0000256" key="16">
    <source>
        <dbReference type="HAMAP-Rule" id="MF_01274"/>
    </source>
</evidence>
<dbReference type="EMBL" id="MVBK01000001">
    <property type="protein sequence ID" value="OOG28789.1"/>
    <property type="molecule type" value="Genomic_DNA"/>
</dbReference>
<feature type="binding site" evidence="16">
    <location>
        <position position="124"/>
    </location>
    <ligand>
        <name>K(+)</name>
        <dbReference type="ChEBI" id="CHEBI:29103"/>
    </ligand>
</feature>
<keyword evidence="11 16" id="KW-0067">ATP-binding</keyword>
<comment type="pathway">
    <text evidence="4 16">Cofactor biosynthesis; coenzyme A biosynthesis; CoA from (R)-pantothenate: step 1/5.</text>
</comment>
<dbReference type="RefSeq" id="WP_077277121.1">
    <property type="nucleotide sequence ID" value="NZ_MVBK01000001.1"/>
</dbReference>
<evidence type="ECO:0000256" key="5">
    <source>
        <dbReference type="ARBA" id="ARBA00011738"/>
    </source>
</evidence>
<sequence length="255" mass="26626">MNGKLLLDAGNSRLKWAFVGAGHEPVTGCVQPDARGFGELVRQVANAGTPDAVALVSVRGEQFADQVSGWCAEAGWPEPLRVRASSGTHGVRPAYANLDSLGADRYAAMVAARRLFSGPVVVVDCGTAVTVDGVDEAGAHAGGVIMPGRDLMLDALSTGTAVLPRAEDREVDFPAVNTVDAIVSGSTLGLVYAVEGICRRMVECLGGQAECVLTGGNAGLVRAHGTLSYAWRPWLVLQGAYFIMEGESCDPWHSC</sequence>
<evidence type="ECO:0000256" key="9">
    <source>
        <dbReference type="ARBA" id="ARBA00022741"/>
    </source>
</evidence>
<accession>A0A1V3NUH7</accession>
<comment type="cofactor">
    <cofactor evidence="2">
        <name>K(+)</name>
        <dbReference type="ChEBI" id="CHEBI:29103"/>
    </cofactor>
</comment>
<gene>
    <name evidence="16" type="primary">coaX</name>
    <name evidence="17" type="ORF">B1C78_00120</name>
</gene>
<evidence type="ECO:0000313" key="18">
    <source>
        <dbReference type="Proteomes" id="UP000189462"/>
    </source>
</evidence>
<dbReference type="GO" id="GO:0005737">
    <property type="term" value="C:cytoplasm"/>
    <property type="evidence" value="ECO:0007669"/>
    <property type="project" value="UniProtKB-SubCell"/>
</dbReference>
<comment type="subunit">
    <text evidence="5 16">Homodimer.</text>
</comment>
<evidence type="ECO:0000313" key="17">
    <source>
        <dbReference type="EMBL" id="OOG28789.1"/>
    </source>
</evidence>
<feature type="binding site" evidence="16">
    <location>
        <begin position="8"/>
        <end position="15"/>
    </location>
    <ligand>
        <name>ATP</name>
        <dbReference type="ChEBI" id="CHEBI:30616"/>
    </ligand>
</feature>
<feature type="binding site" evidence="16">
    <location>
        <position position="95"/>
    </location>
    <ligand>
        <name>substrate</name>
    </ligand>
</feature>
<dbReference type="GO" id="GO:0015937">
    <property type="term" value="P:coenzyme A biosynthetic process"/>
    <property type="evidence" value="ECO:0007669"/>
    <property type="project" value="UniProtKB-UniRule"/>
</dbReference>
<dbReference type="CDD" id="cd24015">
    <property type="entry name" value="ASKHA_NBD_PanK-III"/>
    <property type="match status" value="1"/>
</dbReference>
<dbReference type="PANTHER" id="PTHR34265">
    <property type="entry name" value="TYPE III PANTOTHENATE KINASE"/>
    <property type="match status" value="1"/>
</dbReference>
<evidence type="ECO:0000256" key="11">
    <source>
        <dbReference type="ARBA" id="ARBA00022840"/>
    </source>
</evidence>
<feature type="active site" description="Proton acceptor" evidence="16">
    <location>
        <position position="104"/>
    </location>
</feature>
<keyword evidence="12 16" id="KW-0630">Potassium</keyword>
<evidence type="ECO:0000256" key="15">
    <source>
        <dbReference type="ARBA" id="ARBA00040883"/>
    </source>
</evidence>
<keyword evidence="16" id="KW-0479">Metal-binding</keyword>
<protein>
    <recommendedName>
        <fullName evidence="15 16">Type III pantothenate kinase</fullName>
        <ecNumber evidence="6 16">2.7.1.33</ecNumber>
    </recommendedName>
    <alternativeName>
        <fullName evidence="16">PanK-III</fullName>
    </alternativeName>
    <alternativeName>
        <fullName evidence="16">Pantothenic acid kinase</fullName>
    </alternativeName>
</protein>
<feature type="binding site" evidence="16">
    <location>
        <position position="127"/>
    </location>
    <ligand>
        <name>ATP</name>
        <dbReference type="ChEBI" id="CHEBI:30616"/>
    </ligand>
</feature>
<evidence type="ECO:0000256" key="10">
    <source>
        <dbReference type="ARBA" id="ARBA00022777"/>
    </source>
</evidence>
<comment type="caution">
    <text evidence="17">The sequence shown here is derived from an EMBL/GenBank/DDBJ whole genome shotgun (WGS) entry which is preliminary data.</text>
</comment>
<dbReference type="OrthoDB" id="9781305at2"/>
<evidence type="ECO:0000256" key="13">
    <source>
        <dbReference type="ARBA" id="ARBA00022993"/>
    </source>
</evidence>
<dbReference type="PANTHER" id="PTHR34265:SF1">
    <property type="entry name" value="TYPE III PANTOTHENATE KINASE"/>
    <property type="match status" value="1"/>
</dbReference>
<evidence type="ECO:0000256" key="14">
    <source>
        <dbReference type="ARBA" id="ARBA00038036"/>
    </source>
</evidence>
<reference evidence="17 18" key="1">
    <citation type="submission" date="2017-02" db="EMBL/GenBank/DDBJ databases">
        <title>Genomic diversity within the haloalkaliphilic genus Thioalkalivibrio.</title>
        <authorList>
            <person name="Ahn A.-C."/>
            <person name="Meier-Kolthoff J."/>
            <person name="Overmars L."/>
            <person name="Richter M."/>
            <person name="Woyke T."/>
            <person name="Sorokin D.Y."/>
            <person name="Muyzer G."/>
        </authorList>
    </citation>
    <scope>NUCLEOTIDE SEQUENCE [LARGE SCALE GENOMIC DNA]</scope>
    <source>
        <strain evidence="17 18">ALJD</strain>
    </source>
</reference>
<evidence type="ECO:0000256" key="12">
    <source>
        <dbReference type="ARBA" id="ARBA00022958"/>
    </source>
</evidence>
<keyword evidence="13 16" id="KW-0173">Coenzyme A biosynthesis</keyword>
<keyword evidence="7 16" id="KW-0963">Cytoplasm</keyword>
<dbReference type="InterPro" id="IPR004619">
    <property type="entry name" value="Type_III_PanK"/>
</dbReference>
<dbReference type="Pfam" id="PF03309">
    <property type="entry name" value="Pan_kinase"/>
    <property type="match status" value="1"/>
</dbReference>
<dbReference type="UniPathway" id="UPA00241">
    <property type="reaction ID" value="UER00352"/>
</dbReference>
<evidence type="ECO:0000256" key="3">
    <source>
        <dbReference type="ARBA" id="ARBA00004496"/>
    </source>
</evidence>
<name>A0A1V3NUH7_9GAMM</name>
<evidence type="ECO:0000256" key="7">
    <source>
        <dbReference type="ARBA" id="ARBA00022490"/>
    </source>
</evidence>
<evidence type="ECO:0000256" key="8">
    <source>
        <dbReference type="ARBA" id="ARBA00022679"/>
    </source>
</evidence>
<evidence type="ECO:0000256" key="1">
    <source>
        <dbReference type="ARBA" id="ARBA00001206"/>
    </source>
</evidence>
<dbReference type="GO" id="GO:0005524">
    <property type="term" value="F:ATP binding"/>
    <property type="evidence" value="ECO:0007669"/>
    <property type="project" value="UniProtKB-UniRule"/>
</dbReference>
<evidence type="ECO:0000256" key="4">
    <source>
        <dbReference type="ARBA" id="ARBA00005225"/>
    </source>
</evidence>
<feature type="binding site" evidence="16">
    <location>
        <position position="178"/>
    </location>
    <ligand>
        <name>substrate</name>
    </ligand>
</feature>
<keyword evidence="8 16" id="KW-0808">Transferase</keyword>
<comment type="similarity">
    <text evidence="14 16">Belongs to the type III pantothenate kinase family.</text>
</comment>
<dbReference type="NCBIfam" id="TIGR00671">
    <property type="entry name" value="baf"/>
    <property type="match status" value="1"/>
</dbReference>
<evidence type="ECO:0000256" key="6">
    <source>
        <dbReference type="ARBA" id="ARBA00012102"/>
    </source>
</evidence>
<dbReference type="SUPFAM" id="SSF53067">
    <property type="entry name" value="Actin-like ATPase domain"/>
    <property type="match status" value="2"/>
</dbReference>
<comment type="function">
    <text evidence="16">Catalyzes the phosphorylation of pantothenate (Pan), the first step in CoA biosynthesis.</text>
</comment>
<keyword evidence="10 16" id="KW-0418">Kinase</keyword>
<dbReference type="STRING" id="108003.B1C78_00120"/>
<comment type="subcellular location">
    <subcellularLocation>
        <location evidence="3 16">Cytoplasm</location>
    </subcellularLocation>
</comment>
<proteinExistence type="inferred from homology"/>
<dbReference type="HAMAP" id="MF_01274">
    <property type="entry name" value="Pantothen_kinase_3"/>
    <property type="match status" value="1"/>
</dbReference>
<dbReference type="Proteomes" id="UP000189462">
    <property type="component" value="Unassembled WGS sequence"/>
</dbReference>
<feature type="binding site" evidence="16">
    <location>
        <begin position="102"/>
        <end position="105"/>
    </location>
    <ligand>
        <name>substrate</name>
    </ligand>
</feature>
<dbReference type="EC" id="2.7.1.33" evidence="6 16"/>
<dbReference type="Gene3D" id="3.30.420.40">
    <property type="match status" value="2"/>
</dbReference>
<organism evidence="17 18">
    <name type="scientific">Thioalkalivibrio denitrificans</name>
    <dbReference type="NCBI Taxonomy" id="108003"/>
    <lineage>
        <taxon>Bacteria</taxon>
        <taxon>Pseudomonadati</taxon>
        <taxon>Pseudomonadota</taxon>
        <taxon>Gammaproteobacteria</taxon>
        <taxon>Chromatiales</taxon>
        <taxon>Ectothiorhodospiraceae</taxon>
        <taxon>Thioalkalivibrio</taxon>
    </lineage>
</organism>
<keyword evidence="9 16" id="KW-0547">Nucleotide-binding</keyword>
<evidence type="ECO:0000256" key="2">
    <source>
        <dbReference type="ARBA" id="ARBA00001958"/>
    </source>
</evidence>
<dbReference type="GO" id="GO:0046872">
    <property type="term" value="F:metal ion binding"/>
    <property type="evidence" value="ECO:0007669"/>
    <property type="project" value="UniProtKB-KW"/>
</dbReference>
<dbReference type="InterPro" id="IPR043129">
    <property type="entry name" value="ATPase_NBD"/>
</dbReference>
<keyword evidence="18" id="KW-1185">Reference proteome</keyword>
<comment type="catalytic activity">
    <reaction evidence="1 16">
        <text>(R)-pantothenate + ATP = (R)-4'-phosphopantothenate + ADP + H(+)</text>
        <dbReference type="Rhea" id="RHEA:16373"/>
        <dbReference type="ChEBI" id="CHEBI:10986"/>
        <dbReference type="ChEBI" id="CHEBI:15378"/>
        <dbReference type="ChEBI" id="CHEBI:29032"/>
        <dbReference type="ChEBI" id="CHEBI:30616"/>
        <dbReference type="ChEBI" id="CHEBI:456216"/>
        <dbReference type="EC" id="2.7.1.33"/>
    </reaction>
</comment>
<comment type="cofactor">
    <cofactor evidence="16">
        <name>NH4(+)</name>
        <dbReference type="ChEBI" id="CHEBI:28938"/>
    </cofactor>
    <cofactor evidence="16">
        <name>K(+)</name>
        <dbReference type="ChEBI" id="CHEBI:29103"/>
    </cofactor>
    <text evidence="16">A monovalent cation. Ammonium or potassium.</text>
</comment>
<dbReference type="GO" id="GO:0004594">
    <property type="term" value="F:pantothenate kinase activity"/>
    <property type="evidence" value="ECO:0007669"/>
    <property type="project" value="UniProtKB-UniRule"/>
</dbReference>